<evidence type="ECO:0000256" key="2">
    <source>
        <dbReference type="ARBA" id="ARBA00022448"/>
    </source>
</evidence>
<proteinExistence type="predicted"/>
<keyword evidence="9" id="KW-1185">Reference proteome</keyword>
<feature type="transmembrane region" description="Helical" evidence="6">
    <location>
        <begin position="276"/>
        <end position="299"/>
    </location>
</feature>
<feature type="transmembrane region" description="Helical" evidence="6">
    <location>
        <begin position="86"/>
        <end position="110"/>
    </location>
</feature>
<keyword evidence="3 6" id="KW-0812">Transmembrane</keyword>
<feature type="transmembrane region" description="Helical" evidence="6">
    <location>
        <begin position="210"/>
        <end position="230"/>
    </location>
</feature>
<evidence type="ECO:0000256" key="3">
    <source>
        <dbReference type="ARBA" id="ARBA00022692"/>
    </source>
</evidence>
<feature type="transmembrane region" description="Helical" evidence="6">
    <location>
        <begin position="433"/>
        <end position="455"/>
    </location>
</feature>
<sequence>MSTETHSQTSASVEDVKLQIAENEIYGEAPESWFREEKKLVRKLDKRILPMACLLYLFAYLDRTNLGNARLQQLPEDVLGGDPMGALFNWVNSAFFFSYTLCLIPATIISKLCPPRIWLACAAFGWGLSSTSMAAGFNFGGLMTSRVFLGVFEAGFGPAVPLYFSLFYTKEEMGLRMAYWFGFAAVAGTFGGIVAFGIQHANVAISNWRLLFIVDGIPAIILGVLTLLLLPNRPESTSFLNERERKIALDRMNRATSGDVGQTVNKRHIGLAFCDWRIYTGGIIYFGLNASLASTSAFLPTIIKSFGYSSANSQLLTVPPYAVAAVVLMSLSAASDRLQSRGVFIIAATSLGGIGYLILLITTNTHVRYFATFCITSGTYTGIGIIIAWFAHNLGSETKKATGIPMFMGIGQCGSVLGSYLLPKTDGPRYIKGFAVCCILEFLASLCALVLTISYRTDNTRRNKQTGIPESNARVDVGEYADKAPNFRYVP</sequence>
<keyword evidence="2" id="KW-0813">Transport</keyword>
<feature type="transmembrane region" description="Helical" evidence="6">
    <location>
        <begin position="311"/>
        <end position="331"/>
    </location>
</feature>
<feature type="transmembrane region" description="Helical" evidence="6">
    <location>
        <begin position="48"/>
        <end position="66"/>
    </location>
</feature>
<feature type="transmembrane region" description="Helical" evidence="6">
    <location>
        <begin position="178"/>
        <end position="198"/>
    </location>
</feature>
<gene>
    <name evidence="8" type="ORF">Moror_7682</name>
</gene>
<dbReference type="AlphaFoldDB" id="V2WTS1"/>
<dbReference type="FunFam" id="1.20.1250.20:FF:000018">
    <property type="entry name" value="MFS transporter permease"/>
    <property type="match status" value="1"/>
</dbReference>
<evidence type="ECO:0000256" key="6">
    <source>
        <dbReference type="SAM" id="Phobius"/>
    </source>
</evidence>
<keyword evidence="4 6" id="KW-1133">Transmembrane helix</keyword>
<dbReference type="Pfam" id="PF07690">
    <property type="entry name" value="MFS_1"/>
    <property type="match status" value="1"/>
</dbReference>
<feature type="domain" description="Major facilitator superfamily (MFS) profile" evidence="7">
    <location>
        <begin position="48"/>
        <end position="462"/>
    </location>
</feature>
<dbReference type="OrthoDB" id="2985014at2759"/>
<dbReference type="HOGENOM" id="CLU_001265_0_1_1"/>
<evidence type="ECO:0000313" key="9">
    <source>
        <dbReference type="Proteomes" id="UP000017559"/>
    </source>
</evidence>
<dbReference type="InterPro" id="IPR011701">
    <property type="entry name" value="MFS"/>
</dbReference>
<feature type="transmembrane region" description="Helical" evidence="6">
    <location>
        <begin position="343"/>
        <end position="363"/>
    </location>
</feature>
<dbReference type="PROSITE" id="PS50850">
    <property type="entry name" value="MFS"/>
    <property type="match status" value="1"/>
</dbReference>
<dbReference type="Gene3D" id="1.20.1250.20">
    <property type="entry name" value="MFS general substrate transporter like domains"/>
    <property type="match status" value="2"/>
</dbReference>
<dbReference type="InterPro" id="IPR036259">
    <property type="entry name" value="MFS_trans_sf"/>
</dbReference>
<feature type="transmembrane region" description="Helical" evidence="6">
    <location>
        <begin position="147"/>
        <end position="166"/>
    </location>
</feature>
<dbReference type="FunFam" id="1.20.1250.20:FF:000013">
    <property type="entry name" value="MFS general substrate transporter"/>
    <property type="match status" value="1"/>
</dbReference>
<accession>V2WTS1</accession>
<dbReference type="GO" id="GO:0016020">
    <property type="term" value="C:membrane"/>
    <property type="evidence" value="ECO:0007669"/>
    <property type="project" value="UniProtKB-SubCell"/>
</dbReference>
<keyword evidence="5 6" id="KW-0472">Membrane</keyword>
<feature type="transmembrane region" description="Helical" evidence="6">
    <location>
        <begin position="369"/>
        <end position="391"/>
    </location>
</feature>
<dbReference type="PANTHER" id="PTHR43791:SF36">
    <property type="entry name" value="TRANSPORTER, PUTATIVE (AFU_ORTHOLOGUE AFUA_6G08340)-RELATED"/>
    <property type="match status" value="1"/>
</dbReference>
<feature type="transmembrane region" description="Helical" evidence="6">
    <location>
        <begin position="403"/>
        <end position="421"/>
    </location>
</feature>
<evidence type="ECO:0000256" key="5">
    <source>
        <dbReference type="ARBA" id="ARBA00023136"/>
    </source>
</evidence>
<dbReference type="InterPro" id="IPR020846">
    <property type="entry name" value="MFS_dom"/>
</dbReference>
<evidence type="ECO:0000256" key="1">
    <source>
        <dbReference type="ARBA" id="ARBA00004141"/>
    </source>
</evidence>
<evidence type="ECO:0000259" key="7">
    <source>
        <dbReference type="PROSITE" id="PS50850"/>
    </source>
</evidence>
<dbReference type="Proteomes" id="UP000017559">
    <property type="component" value="Unassembled WGS sequence"/>
</dbReference>
<comment type="caution">
    <text evidence="8">The sequence shown here is derived from an EMBL/GenBank/DDBJ whole genome shotgun (WGS) entry which is preliminary data.</text>
</comment>
<name>V2WTS1_MONRO</name>
<dbReference type="SUPFAM" id="SSF103473">
    <property type="entry name" value="MFS general substrate transporter"/>
    <property type="match status" value="1"/>
</dbReference>
<dbReference type="KEGG" id="mrr:Moror_7682"/>
<organism evidence="8 9">
    <name type="scientific">Moniliophthora roreri (strain MCA 2997)</name>
    <name type="common">Cocoa frosty pod rot fungus</name>
    <name type="synonym">Crinipellis roreri</name>
    <dbReference type="NCBI Taxonomy" id="1381753"/>
    <lineage>
        <taxon>Eukaryota</taxon>
        <taxon>Fungi</taxon>
        <taxon>Dikarya</taxon>
        <taxon>Basidiomycota</taxon>
        <taxon>Agaricomycotina</taxon>
        <taxon>Agaricomycetes</taxon>
        <taxon>Agaricomycetidae</taxon>
        <taxon>Agaricales</taxon>
        <taxon>Marasmiineae</taxon>
        <taxon>Marasmiaceae</taxon>
        <taxon>Moniliophthora</taxon>
    </lineage>
</organism>
<reference evidence="8 9" key="1">
    <citation type="journal article" date="2014" name="BMC Genomics">
        <title>Genome and secretome analysis of the hemibiotrophic fungal pathogen, Moniliophthora roreri, which causes frosty pod rot disease of cacao: mechanisms of the biotrophic and necrotrophic phases.</title>
        <authorList>
            <person name="Meinhardt L.W."/>
            <person name="Costa G.G.L."/>
            <person name="Thomazella D.P.T."/>
            <person name="Teixeira P.J.P.L."/>
            <person name="Carazzolle M.F."/>
            <person name="Schuster S.C."/>
            <person name="Carlson J.E."/>
            <person name="Guiltinan M.J."/>
            <person name="Mieczkowski P."/>
            <person name="Farmer A."/>
            <person name="Ramaraj T."/>
            <person name="Crozier J."/>
            <person name="Davis R.E."/>
            <person name="Shao J."/>
            <person name="Melnick R.L."/>
            <person name="Pereira G.A.G."/>
            <person name="Bailey B.A."/>
        </authorList>
    </citation>
    <scope>NUCLEOTIDE SEQUENCE [LARGE SCALE GENOMIC DNA]</scope>
    <source>
        <strain evidence="8 9">MCA 2997</strain>
    </source>
</reference>
<feature type="transmembrane region" description="Helical" evidence="6">
    <location>
        <begin position="117"/>
        <end position="141"/>
    </location>
</feature>
<protein>
    <submittedName>
        <fullName evidence="8">Major facilitator superfamily protein</fullName>
    </submittedName>
</protein>
<dbReference type="GO" id="GO:0022857">
    <property type="term" value="F:transmembrane transporter activity"/>
    <property type="evidence" value="ECO:0007669"/>
    <property type="project" value="InterPro"/>
</dbReference>
<dbReference type="PANTHER" id="PTHR43791">
    <property type="entry name" value="PERMEASE-RELATED"/>
    <property type="match status" value="1"/>
</dbReference>
<dbReference type="EMBL" id="AWSO01000462">
    <property type="protein sequence ID" value="ESK90228.1"/>
    <property type="molecule type" value="Genomic_DNA"/>
</dbReference>
<evidence type="ECO:0000313" key="8">
    <source>
        <dbReference type="EMBL" id="ESK90228.1"/>
    </source>
</evidence>
<comment type="subcellular location">
    <subcellularLocation>
        <location evidence="1">Membrane</location>
        <topology evidence="1">Multi-pass membrane protein</topology>
    </subcellularLocation>
</comment>
<evidence type="ECO:0000256" key="4">
    <source>
        <dbReference type="ARBA" id="ARBA00022989"/>
    </source>
</evidence>